<keyword evidence="3" id="KW-0964">Secreted</keyword>
<accession>A0AAD5V3I0</accession>
<sequence length="225" mass="24090">MAINTFFSKSRPKARPMLAMVIDRFVGVVVRDGSTLALAAEVHMCRFRGDGRSVVSIELYTRITPNLSRPKNLHPHPHVTNIMRFTSIMSFALLAASALAAPAATTLRVSYDRAYDNRSSSLDTVACSDGSHGLKTKGFSTFGSLKNFPNIGGAQYIAGWNSASCGSCYQLKYNGKTINVLAIDHADSGFNLSLQAMNKLTNNQAENLGAIQAIVTPLAASACGL</sequence>
<organism evidence="4 5">
    <name type="scientific">Meripilus lineatus</name>
    <dbReference type="NCBI Taxonomy" id="2056292"/>
    <lineage>
        <taxon>Eukaryota</taxon>
        <taxon>Fungi</taxon>
        <taxon>Dikarya</taxon>
        <taxon>Basidiomycota</taxon>
        <taxon>Agaricomycotina</taxon>
        <taxon>Agaricomycetes</taxon>
        <taxon>Polyporales</taxon>
        <taxon>Meripilaceae</taxon>
        <taxon>Meripilus</taxon>
    </lineage>
</organism>
<name>A0AAD5V3I0_9APHY</name>
<keyword evidence="5" id="KW-1185">Reference proteome</keyword>
<dbReference type="Gene3D" id="2.40.40.10">
    <property type="entry name" value="RlpA-like domain"/>
    <property type="match status" value="1"/>
</dbReference>
<dbReference type="InterPro" id="IPR036908">
    <property type="entry name" value="RlpA-like_sf"/>
</dbReference>
<dbReference type="Pfam" id="PF07249">
    <property type="entry name" value="Cerato-platanin"/>
    <property type="match status" value="1"/>
</dbReference>
<comment type="similarity">
    <text evidence="2">Belongs to the cerato-platanin family.</text>
</comment>
<evidence type="ECO:0000313" key="4">
    <source>
        <dbReference type="EMBL" id="KAJ3483773.1"/>
    </source>
</evidence>
<dbReference type="CDD" id="cd22778">
    <property type="entry name" value="DPBB_CEPL-like"/>
    <property type="match status" value="1"/>
</dbReference>
<dbReference type="EMBL" id="JANAWD010000215">
    <property type="protein sequence ID" value="KAJ3483773.1"/>
    <property type="molecule type" value="Genomic_DNA"/>
</dbReference>
<evidence type="ECO:0000256" key="2">
    <source>
        <dbReference type="ARBA" id="ARBA00010421"/>
    </source>
</evidence>
<protein>
    <submittedName>
        <fullName evidence="4">Uncharacterized protein</fullName>
    </submittedName>
</protein>
<evidence type="ECO:0000256" key="3">
    <source>
        <dbReference type="ARBA" id="ARBA00022525"/>
    </source>
</evidence>
<gene>
    <name evidence="4" type="ORF">NLI96_g6091</name>
</gene>
<evidence type="ECO:0000256" key="1">
    <source>
        <dbReference type="ARBA" id="ARBA00004613"/>
    </source>
</evidence>
<dbReference type="AlphaFoldDB" id="A0AAD5V3I0"/>
<comment type="caution">
    <text evidence="4">The sequence shown here is derived from an EMBL/GenBank/DDBJ whole genome shotgun (WGS) entry which is preliminary data.</text>
</comment>
<dbReference type="Proteomes" id="UP001212997">
    <property type="component" value="Unassembled WGS sequence"/>
</dbReference>
<comment type="subcellular location">
    <subcellularLocation>
        <location evidence="1">Secreted</location>
    </subcellularLocation>
</comment>
<dbReference type="GO" id="GO:0005576">
    <property type="term" value="C:extracellular region"/>
    <property type="evidence" value="ECO:0007669"/>
    <property type="project" value="UniProtKB-SubCell"/>
</dbReference>
<proteinExistence type="inferred from homology"/>
<evidence type="ECO:0000313" key="5">
    <source>
        <dbReference type="Proteomes" id="UP001212997"/>
    </source>
</evidence>
<dbReference type="SUPFAM" id="SSF50685">
    <property type="entry name" value="Barwin-like endoglucanases"/>
    <property type="match status" value="1"/>
</dbReference>
<reference evidence="4" key="1">
    <citation type="submission" date="2022-07" db="EMBL/GenBank/DDBJ databases">
        <title>Genome Sequence of Physisporinus lineatus.</title>
        <authorList>
            <person name="Buettner E."/>
        </authorList>
    </citation>
    <scope>NUCLEOTIDE SEQUENCE</scope>
    <source>
        <strain evidence="4">VT162</strain>
    </source>
</reference>
<dbReference type="InterPro" id="IPR010829">
    <property type="entry name" value="Cerato-platanin"/>
</dbReference>